<proteinExistence type="predicted"/>
<dbReference type="Proteomes" id="UP000887300">
    <property type="component" value="Unassembled WGS sequence"/>
</dbReference>
<evidence type="ECO:0000313" key="1">
    <source>
        <dbReference type="EMBL" id="MBU2724519.1"/>
    </source>
</evidence>
<reference evidence="1" key="1">
    <citation type="journal article" date="2021" name="ISME J.">
        <title>Genomic evolution of the class Acidithiobacillia: deep-branching Proteobacteria living in extreme acidic conditions.</title>
        <authorList>
            <person name="Moya-Beltran A."/>
            <person name="Beard S."/>
            <person name="Rojas-Villalobos C."/>
            <person name="Issotta F."/>
            <person name="Gallardo Y."/>
            <person name="Ulloa R."/>
            <person name="Giaveno A."/>
            <person name="Degli Esposti M."/>
            <person name="Johnson D.B."/>
            <person name="Quatrini R."/>
        </authorList>
    </citation>
    <scope>NUCLEOTIDE SEQUENCE</scope>
    <source>
        <strain evidence="1">DSM 583</strain>
    </source>
</reference>
<dbReference type="EMBL" id="JABBHS010000466">
    <property type="protein sequence ID" value="MBU2724519.1"/>
    <property type="molecule type" value="Genomic_DNA"/>
</dbReference>
<gene>
    <name evidence="1" type="ORF">HF568_15285</name>
</gene>
<protein>
    <submittedName>
        <fullName evidence="1">Uncharacterized protein</fullName>
    </submittedName>
</protein>
<accession>A0A8X8GEC0</accession>
<comment type="caution">
    <text evidence="1">The sequence shown here is derived from an EMBL/GenBank/DDBJ whole genome shotgun (WGS) entry which is preliminary data.</text>
</comment>
<organism evidence="1 2">
    <name type="scientific">Acidithiobacillus ferridurans</name>
    <dbReference type="NCBI Taxonomy" id="1232575"/>
    <lineage>
        <taxon>Bacteria</taxon>
        <taxon>Pseudomonadati</taxon>
        <taxon>Pseudomonadota</taxon>
        <taxon>Acidithiobacillia</taxon>
        <taxon>Acidithiobacillales</taxon>
        <taxon>Acidithiobacillaceae</taxon>
        <taxon>Acidithiobacillus</taxon>
    </lineage>
</organism>
<sequence length="74" mass="8459">MANSEKLLPLYANKYLVTGFFRFHHYDLIIKAYLNATDIGIHPPTTIRKIDHEYAGTPQIGMAMDLIEPSPEVR</sequence>
<evidence type="ECO:0000313" key="2">
    <source>
        <dbReference type="Proteomes" id="UP000887300"/>
    </source>
</evidence>
<dbReference type="AlphaFoldDB" id="A0A8X8GEC0"/>
<name>A0A8X8GEC0_ACIFI</name>